<dbReference type="GO" id="GO:0005886">
    <property type="term" value="C:plasma membrane"/>
    <property type="evidence" value="ECO:0007669"/>
    <property type="project" value="UniProtKB-SubCell"/>
</dbReference>
<keyword evidence="5" id="KW-0597">Phosphoprotein</keyword>
<feature type="domain" description="Histidine kinase" evidence="16">
    <location>
        <begin position="456"/>
        <end position="570"/>
    </location>
</feature>
<keyword evidence="7 15" id="KW-0812">Transmembrane</keyword>
<evidence type="ECO:0000313" key="19">
    <source>
        <dbReference type="Proteomes" id="UP000199006"/>
    </source>
</evidence>
<dbReference type="EMBL" id="FOTI01000025">
    <property type="protein sequence ID" value="SFL70035.1"/>
    <property type="molecule type" value="Genomic_DNA"/>
</dbReference>
<evidence type="ECO:0000256" key="6">
    <source>
        <dbReference type="ARBA" id="ARBA00022679"/>
    </source>
</evidence>
<evidence type="ECO:0000313" key="18">
    <source>
        <dbReference type="EMBL" id="SFL70035.1"/>
    </source>
</evidence>
<evidence type="ECO:0000256" key="1">
    <source>
        <dbReference type="ARBA" id="ARBA00000085"/>
    </source>
</evidence>
<keyword evidence="13 15" id="KW-0472">Membrane</keyword>
<gene>
    <name evidence="18" type="ORF">SAMN02983006_01817</name>
</gene>
<evidence type="ECO:0000256" key="3">
    <source>
        <dbReference type="ARBA" id="ARBA00012438"/>
    </source>
</evidence>
<evidence type="ECO:0000256" key="4">
    <source>
        <dbReference type="ARBA" id="ARBA00022475"/>
    </source>
</evidence>
<dbReference type="InterPro" id="IPR050640">
    <property type="entry name" value="Bact_2-comp_sensor_kinase"/>
</dbReference>
<dbReference type="Gene3D" id="3.30.565.10">
    <property type="entry name" value="Histidine kinase-like ATPase, C-terminal domain"/>
    <property type="match status" value="1"/>
</dbReference>
<evidence type="ECO:0000256" key="9">
    <source>
        <dbReference type="ARBA" id="ARBA00022777"/>
    </source>
</evidence>
<dbReference type="GO" id="GO:0005524">
    <property type="term" value="F:ATP binding"/>
    <property type="evidence" value="ECO:0007669"/>
    <property type="project" value="UniProtKB-KW"/>
</dbReference>
<dbReference type="InterPro" id="IPR010559">
    <property type="entry name" value="Sig_transdc_His_kin_internal"/>
</dbReference>
<feature type="transmembrane region" description="Helical" evidence="15">
    <location>
        <begin position="6"/>
        <end position="25"/>
    </location>
</feature>
<name>A0A1I4JTX0_9FIRM</name>
<dbReference type="GO" id="GO:0000155">
    <property type="term" value="F:phosphorelay sensor kinase activity"/>
    <property type="evidence" value="ECO:0007669"/>
    <property type="project" value="InterPro"/>
</dbReference>
<dbReference type="InterPro" id="IPR036890">
    <property type="entry name" value="HATPase_C_sf"/>
</dbReference>
<dbReference type="Pfam" id="PF06580">
    <property type="entry name" value="His_kinase"/>
    <property type="match status" value="1"/>
</dbReference>
<evidence type="ECO:0000256" key="14">
    <source>
        <dbReference type="SAM" id="Coils"/>
    </source>
</evidence>
<feature type="transmembrane region" description="Helical" evidence="15">
    <location>
        <begin position="266"/>
        <end position="289"/>
    </location>
</feature>
<keyword evidence="12" id="KW-0902">Two-component regulatory system</keyword>
<keyword evidence="14" id="KW-0175">Coiled coil</keyword>
<dbReference type="EC" id="2.7.13.3" evidence="3"/>
<accession>A0A1I4JTX0</accession>
<comment type="catalytic activity">
    <reaction evidence="1">
        <text>ATP + protein L-histidine = ADP + protein N-phospho-L-histidine.</text>
        <dbReference type="EC" id="2.7.13.3"/>
    </reaction>
</comment>
<reference evidence="18 19" key="1">
    <citation type="submission" date="2016-10" db="EMBL/GenBank/DDBJ databases">
        <authorList>
            <person name="de Groot N.N."/>
        </authorList>
    </citation>
    <scope>NUCLEOTIDE SEQUENCE [LARGE SCALE GENOMIC DNA]</scope>
    <source>
        <strain evidence="18 19">ATCC 51327</strain>
    </source>
</reference>
<evidence type="ECO:0000259" key="17">
    <source>
        <dbReference type="PROSITE" id="PS50885"/>
    </source>
</evidence>
<keyword evidence="11 15" id="KW-1133">Transmembrane helix</keyword>
<dbReference type="Proteomes" id="UP000199006">
    <property type="component" value="Unassembled WGS sequence"/>
</dbReference>
<evidence type="ECO:0000256" key="13">
    <source>
        <dbReference type="ARBA" id="ARBA00023136"/>
    </source>
</evidence>
<keyword evidence="6" id="KW-0808">Transferase</keyword>
<evidence type="ECO:0000256" key="8">
    <source>
        <dbReference type="ARBA" id="ARBA00022741"/>
    </source>
</evidence>
<keyword evidence="10" id="KW-0067">ATP-binding</keyword>
<keyword evidence="4" id="KW-1003">Cell membrane</keyword>
<organism evidence="18 19">
    <name type="scientific">Halanaerobium salsuginis</name>
    <dbReference type="NCBI Taxonomy" id="29563"/>
    <lineage>
        <taxon>Bacteria</taxon>
        <taxon>Bacillati</taxon>
        <taxon>Bacillota</taxon>
        <taxon>Clostridia</taxon>
        <taxon>Halanaerobiales</taxon>
        <taxon>Halanaerobiaceae</taxon>
        <taxon>Halanaerobium</taxon>
    </lineage>
</organism>
<dbReference type="SUPFAM" id="SSF55874">
    <property type="entry name" value="ATPase domain of HSP90 chaperone/DNA topoisomerase II/histidine kinase"/>
    <property type="match status" value="1"/>
</dbReference>
<sequence>MKTQVYILIGFVIILVISLQTYNYYKIHTLIETRVSNYSRQSINQLQKRLAKSLLTVEDAARKFAYNPFVRQYLKTDQIKVKFELKNYLESIINDTLEDNNEISAFALIEDESWRNFYGNLDYPIYQEIMQQINLRSLTLKKGRFITIKTSSKVIYAYLLPIFAINDNSLLNQRLGSVLLLLSQTSIDNILNEVAVNNYTSFFLLNQENQVIAANNNSLANRIQANNYADYKKNDNFIIQTAKIDAPGWKLSAIILKKEVTADLSIFPMLIVFSGLILISLLSAIALILDFNITRPITNLALNLEQIGNKYLDERIELETAGELNIIVEDTNKMLDKIETLSKTEMKMQKQIYESQLSRQQAELSALQSQINPHFLYNTLECMRSIAAVYESQEIVDISTAMADIFRYNIKANNLVTFAEELEIIKSYLKIMELRFPDKFKFEFKIEEAILSRQIIKMTLQPLVENAIYHGLESRRKAGKLLLEAKTDAQNIIFKIKDNGLGIAEPELANLNKKLTSVLELKKEDLQTEGIGLLNINKRIKLYYGLEYGLTISSNLDQGTEVIVEIPLAKSKGDL</sequence>
<keyword evidence="9 18" id="KW-0418">Kinase</keyword>
<keyword evidence="19" id="KW-1185">Reference proteome</keyword>
<evidence type="ECO:0000256" key="10">
    <source>
        <dbReference type="ARBA" id="ARBA00022840"/>
    </source>
</evidence>
<dbReference type="PROSITE" id="PS50109">
    <property type="entry name" value="HIS_KIN"/>
    <property type="match status" value="1"/>
</dbReference>
<dbReference type="InterPro" id="IPR003594">
    <property type="entry name" value="HATPase_dom"/>
</dbReference>
<dbReference type="STRING" id="29563.SAMN02983006_01817"/>
<dbReference type="Pfam" id="PF02518">
    <property type="entry name" value="HATPase_c"/>
    <property type="match status" value="1"/>
</dbReference>
<feature type="domain" description="HAMP" evidence="17">
    <location>
        <begin position="291"/>
        <end position="343"/>
    </location>
</feature>
<dbReference type="AlphaFoldDB" id="A0A1I4JTX0"/>
<evidence type="ECO:0000256" key="2">
    <source>
        <dbReference type="ARBA" id="ARBA00004651"/>
    </source>
</evidence>
<protein>
    <recommendedName>
        <fullName evidence="3">histidine kinase</fullName>
        <ecNumber evidence="3">2.7.13.3</ecNumber>
    </recommendedName>
</protein>
<proteinExistence type="predicted"/>
<dbReference type="InterPro" id="IPR003660">
    <property type="entry name" value="HAMP_dom"/>
</dbReference>
<dbReference type="PANTHER" id="PTHR34220:SF11">
    <property type="entry name" value="SENSOR PROTEIN KINASE HPTS"/>
    <property type="match status" value="1"/>
</dbReference>
<evidence type="ECO:0000256" key="7">
    <source>
        <dbReference type="ARBA" id="ARBA00022692"/>
    </source>
</evidence>
<dbReference type="PANTHER" id="PTHR34220">
    <property type="entry name" value="SENSOR HISTIDINE KINASE YPDA"/>
    <property type="match status" value="1"/>
</dbReference>
<evidence type="ECO:0000256" key="15">
    <source>
        <dbReference type="SAM" id="Phobius"/>
    </source>
</evidence>
<dbReference type="InterPro" id="IPR005467">
    <property type="entry name" value="His_kinase_dom"/>
</dbReference>
<dbReference type="PROSITE" id="PS50885">
    <property type="entry name" value="HAMP"/>
    <property type="match status" value="1"/>
</dbReference>
<dbReference type="OrthoDB" id="138378at2"/>
<evidence type="ECO:0000259" key="16">
    <source>
        <dbReference type="PROSITE" id="PS50109"/>
    </source>
</evidence>
<comment type="subcellular location">
    <subcellularLocation>
        <location evidence="2">Cell membrane</location>
        <topology evidence="2">Multi-pass membrane protein</topology>
    </subcellularLocation>
</comment>
<evidence type="ECO:0000256" key="12">
    <source>
        <dbReference type="ARBA" id="ARBA00023012"/>
    </source>
</evidence>
<dbReference type="Gene3D" id="6.10.340.10">
    <property type="match status" value="1"/>
</dbReference>
<keyword evidence="8" id="KW-0547">Nucleotide-binding</keyword>
<evidence type="ECO:0000256" key="11">
    <source>
        <dbReference type="ARBA" id="ARBA00022989"/>
    </source>
</evidence>
<feature type="coiled-coil region" evidence="14">
    <location>
        <begin position="343"/>
        <end position="370"/>
    </location>
</feature>
<evidence type="ECO:0000256" key="5">
    <source>
        <dbReference type="ARBA" id="ARBA00022553"/>
    </source>
</evidence>